<feature type="compositionally biased region" description="Basic and acidic residues" evidence="1">
    <location>
        <begin position="81"/>
        <end position="93"/>
    </location>
</feature>
<evidence type="ECO:0000256" key="1">
    <source>
        <dbReference type="SAM" id="MobiDB-lite"/>
    </source>
</evidence>
<proteinExistence type="predicted"/>
<sequence>AEAGTRTDGRRAAERARGGQQGTLRKGRHQAGPQERGPGHLRPAHGPFRGVAGRQGRRDATRGERDGQDQGYPRSQGGRHKPLEDPRRPHARPEGPSTRGFRVRGRL</sequence>
<feature type="non-terminal residue" evidence="2">
    <location>
        <position position="107"/>
    </location>
</feature>
<name>A0A6J4RBH0_9ACTN</name>
<feature type="region of interest" description="Disordered" evidence="1">
    <location>
        <begin position="1"/>
        <end position="107"/>
    </location>
</feature>
<gene>
    <name evidence="2" type="ORF">AVDCRST_MAG05-293</name>
</gene>
<dbReference type="EMBL" id="CADCVM010000037">
    <property type="protein sequence ID" value="CAA9468308.1"/>
    <property type="molecule type" value="Genomic_DNA"/>
</dbReference>
<feature type="non-terminal residue" evidence="2">
    <location>
        <position position="1"/>
    </location>
</feature>
<protein>
    <submittedName>
        <fullName evidence="2">4Fe-4S ferredoxin, iron-sulfur binding</fullName>
    </submittedName>
</protein>
<dbReference type="AlphaFoldDB" id="A0A6J4RBH0"/>
<organism evidence="2">
    <name type="scientific">uncultured Rubrobacteraceae bacterium</name>
    <dbReference type="NCBI Taxonomy" id="349277"/>
    <lineage>
        <taxon>Bacteria</taxon>
        <taxon>Bacillati</taxon>
        <taxon>Actinomycetota</taxon>
        <taxon>Rubrobacteria</taxon>
        <taxon>Rubrobacterales</taxon>
        <taxon>Rubrobacteraceae</taxon>
        <taxon>environmental samples</taxon>
    </lineage>
</organism>
<reference evidence="2" key="1">
    <citation type="submission" date="2020-02" db="EMBL/GenBank/DDBJ databases">
        <authorList>
            <person name="Meier V. D."/>
        </authorList>
    </citation>
    <scope>NUCLEOTIDE SEQUENCE</scope>
    <source>
        <strain evidence="2">AVDCRST_MAG05</strain>
    </source>
</reference>
<feature type="compositionally biased region" description="Basic and acidic residues" evidence="1">
    <location>
        <begin position="56"/>
        <end position="68"/>
    </location>
</feature>
<accession>A0A6J4RBH0</accession>
<feature type="compositionally biased region" description="Basic and acidic residues" evidence="1">
    <location>
        <begin position="1"/>
        <end position="17"/>
    </location>
</feature>
<evidence type="ECO:0000313" key="2">
    <source>
        <dbReference type="EMBL" id="CAA9468308.1"/>
    </source>
</evidence>